<evidence type="ECO:0000256" key="3">
    <source>
        <dbReference type="ARBA" id="ARBA00022833"/>
    </source>
</evidence>
<dbReference type="PANTHER" id="PTHR33337">
    <property type="entry name" value="GFA DOMAIN-CONTAINING PROTEIN"/>
    <property type="match status" value="1"/>
</dbReference>
<dbReference type="PANTHER" id="PTHR33337:SF40">
    <property type="entry name" value="CENP-V_GFA DOMAIN-CONTAINING PROTEIN-RELATED"/>
    <property type="match status" value="1"/>
</dbReference>
<accession>A0A8G0ZUF4</accession>
<evidence type="ECO:0000256" key="4">
    <source>
        <dbReference type="ARBA" id="ARBA00023239"/>
    </source>
</evidence>
<evidence type="ECO:0000313" key="7">
    <source>
        <dbReference type="Proteomes" id="UP000826300"/>
    </source>
</evidence>
<dbReference type="InterPro" id="IPR006913">
    <property type="entry name" value="CENP-V/GFA"/>
</dbReference>
<organism evidence="6 7">
    <name type="scientific">Neotabrizicola shimadae</name>
    <dbReference type="NCBI Taxonomy" id="2807096"/>
    <lineage>
        <taxon>Bacteria</taxon>
        <taxon>Pseudomonadati</taxon>
        <taxon>Pseudomonadota</taxon>
        <taxon>Alphaproteobacteria</taxon>
        <taxon>Rhodobacterales</taxon>
        <taxon>Paracoccaceae</taxon>
        <taxon>Neotabrizicola</taxon>
    </lineage>
</organism>
<evidence type="ECO:0000259" key="5">
    <source>
        <dbReference type="PROSITE" id="PS51891"/>
    </source>
</evidence>
<comment type="similarity">
    <text evidence="1">Belongs to the Gfa family.</text>
</comment>
<reference evidence="6" key="1">
    <citation type="submission" date="2021-02" db="EMBL/GenBank/DDBJ databases">
        <title>Rhodobacter shimadae sp. nov., an aerobic anoxygenic phototrophic bacterium isolated from a hot spring.</title>
        <authorList>
            <person name="Muramatsu S."/>
            <person name="Haruta S."/>
            <person name="Hirose S."/>
            <person name="Hanada S."/>
        </authorList>
    </citation>
    <scope>NUCLEOTIDE SEQUENCE</scope>
    <source>
        <strain evidence="6">N10</strain>
    </source>
</reference>
<dbReference type="SUPFAM" id="SSF51316">
    <property type="entry name" value="Mss4-like"/>
    <property type="match status" value="1"/>
</dbReference>
<feature type="domain" description="CENP-V/GFA" evidence="5">
    <location>
        <begin position="5"/>
        <end position="122"/>
    </location>
</feature>
<dbReference type="Proteomes" id="UP000826300">
    <property type="component" value="Chromosome"/>
</dbReference>
<keyword evidence="3" id="KW-0862">Zinc</keyword>
<dbReference type="GO" id="GO:0046872">
    <property type="term" value="F:metal ion binding"/>
    <property type="evidence" value="ECO:0007669"/>
    <property type="project" value="UniProtKB-KW"/>
</dbReference>
<dbReference type="Pfam" id="PF04828">
    <property type="entry name" value="GFA"/>
    <property type="match status" value="1"/>
</dbReference>
<sequence length="127" mass="13693">MTSHLEGGCLCGHIRFRTTGEPGFPHTCSCRMCQRHTGALTAAWVEFPADAVTWTGPGGAPAVYRSSDRSSRAFCPRCGSSLGAVDDAPVIALLTGCFDKPQLKALKPASHSNRNARPRWWHPEVDA</sequence>
<gene>
    <name evidence="6" type="ORF">JO391_03900</name>
</gene>
<dbReference type="PROSITE" id="PS51891">
    <property type="entry name" value="CENP_V_GFA"/>
    <property type="match status" value="1"/>
</dbReference>
<dbReference type="RefSeq" id="WP_220662886.1">
    <property type="nucleotide sequence ID" value="NZ_CP069370.1"/>
</dbReference>
<dbReference type="InterPro" id="IPR011057">
    <property type="entry name" value="Mss4-like_sf"/>
</dbReference>
<protein>
    <submittedName>
        <fullName evidence="6">GFA family protein</fullName>
    </submittedName>
</protein>
<dbReference type="AlphaFoldDB" id="A0A8G0ZUF4"/>
<keyword evidence="2" id="KW-0479">Metal-binding</keyword>
<evidence type="ECO:0000256" key="2">
    <source>
        <dbReference type="ARBA" id="ARBA00022723"/>
    </source>
</evidence>
<dbReference type="GO" id="GO:0016846">
    <property type="term" value="F:carbon-sulfur lyase activity"/>
    <property type="evidence" value="ECO:0007669"/>
    <property type="project" value="InterPro"/>
</dbReference>
<evidence type="ECO:0000313" key="6">
    <source>
        <dbReference type="EMBL" id="QYZ70669.1"/>
    </source>
</evidence>
<keyword evidence="4" id="KW-0456">Lyase</keyword>
<keyword evidence="7" id="KW-1185">Reference proteome</keyword>
<name>A0A8G0ZUF4_9RHOB</name>
<dbReference type="KEGG" id="nsm:JO391_03900"/>
<evidence type="ECO:0000256" key="1">
    <source>
        <dbReference type="ARBA" id="ARBA00005495"/>
    </source>
</evidence>
<proteinExistence type="inferred from homology"/>
<dbReference type="Gene3D" id="3.90.1590.10">
    <property type="entry name" value="glutathione-dependent formaldehyde- activating enzyme (gfa)"/>
    <property type="match status" value="1"/>
</dbReference>
<dbReference type="EMBL" id="CP069370">
    <property type="protein sequence ID" value="QYZ70669.1"/>
    <property type="molecule type" value="Genomic_DNA"/>
</dbReference>